<proteinExistence type="inferred from homology"/>
<dbReference type="STRING" id="716541.ECL_03551"/>
<reference evidence="3 4" key="1">
    <citation type="journal article" date="2010" name="J. Bacteriol.">
        <title>Complete genome sequence of Enterobacter cloacae subsp. cloacae type strain ATCC 13047.</title>
        <authorList>
            <person name="Ren Y."/>
            <person name="Ren Y."/>
            <person name="Zhou Z."/>
            <person name="Guo X."/>
            <person name="Li Y."/>
            <person name="Feng L."/>
            <person name="Wang L."/>
        </authorList>
    </citation>
    <scope>NUCLEOTIDE SEQUENCE [LARGE SCALE GENOMIC DNA]</scope>
    <source>
        <strain evidence="4">ATCC 13047 / DSM 30054 / NBRC 13535 / NCTC 10005 / WDCM 00083 / NCDC 279-56</strain>
    </source>
</reference>
<dbReference type="SUPFAM" id="SSF53955">
    <property type="entry name" value="Lysozyme-like"/>
    <property type="match status" value="1"/>
</dbReference>
<dbReference type="PANTHER" id="PTHR37423">
    <property type="entry name" value="SOLUBLE LYTIC MUREIN TRANSGLYCOSYLASE-RELATED"/>
    <property type="match status" value="1"/>
</dbReference>
<dbReference type="Gene3D" id="1.10.530.10">
    <property type="match status" value="1"/>
</dbReference>
<evidence type="ECO:0000313" key="4">
    <source>
        <dbReference type="Proteomes" id="UP000002363"/>
    </source>
</evidence>
<dbReference type="CDD" id="cd00254">
    <property type="entry name" value="LT-like"/>
    <property type="match status" value="1"/>
</dbReference>
<dbReference type="EMBL" id="CP001918">
    <property type="protein sequence ID" value="ADF63085.1"/>
    <property type="molecule type" value="Genomic_DNA"/>
</dbReference>
<keyword evidence="4" id="KW-1185">Reference proteome</keyword>
<organism evidence="3 4">
    <name type="scientific">Enterobacter cloacae subsp. cloacae (strain ATCC 13047 / DSM 30054 / NBRC 13535 / NCTC 10005 / WDCM 00083 / NCDC 279-56)</name>
    <dbReference type="NCBI Taxonomy" id="716541"/>
    <lineage>
        <taxon>Bacteria</taxon>
        <taxon>Pseudomonadati</taxon>
        <taxon>Pseudomonadota</taxon>
        <taxon>Gammaproteobacteria</taxon>
        <taxon>Enterobacterales</taxon>
        <taxon>Enterobacteriaceae</taxon>
        <taxon>Enterobacter</taxon>
        <taxon>Enterobacter cloacae complex</taxon>
    </lineage>
</organism>
<dbReference type="AlphaFoldDB" id="A0A0H3CP50"/>
<sequence length="589" mass="63656">MATVIDALVVTLGLNASGFKKGKSEVSEGLDQTKKQAESTAKDMEAYGKKASSFFTSIGKSMLALAGIALSANGVKNFINDTTKSLVDLGVQSSAIDTSAKALDGWVKSADAVGSSAASMSSNLQKFQSSISQFNSGFGADDTLNTLFAFSAQTGTKFDTTQNASQIMQYLAENWNKLNKNQQRMYGQRLGFDNATVQGLSSGRLLDLQKSFEGTSKQTDALTEKARRLNEQFVRVRQSWESTSLTLYENLLPAVWKILEALNSMSAWVERHGPEINASFDELGKTFSILWKDVTDVSKAVGDLLSIDTKDWTLSGDIKNLNQNLDEGRQTVELIIDAFKSLFNLDFSTFGDKVKSLFKMGSGDDALPGVTDSANSAADWIKDKTGFDTRSVGKWLGEKAEGLRDLFSGETSRLEKQYGLPEGLLDAQVTQESGWNPNAVSGAGAKGLMQFMPGTAKDFGIHGKEFDPMKSLEAGAKYMGSLLQRYGGDLQKALTAYNWGMGNLEKKGMANAPEEARNYAPQIISRMQASQRYSYQAGSATGGGGTNITFQNTTIKTESRTLDSLAKEAANKGMAQSSLTQTFLTGQNS</sequence>
<dbReference type="HOGENOM" id="CLU_436068_0_0_6"/>
<dbReference type="Pfam" id="PF01464">
    <property type="entry name" value="SLT"/>
    <property type="match status" value="1"/>
</dbReference>
<feature type="domain" description="Transglycosylase SLT" evidence="2">
    <location>
        <begin position="415"/>
        <end position="515"/>
    </location>
</feature>
<dbReference type="eggNOG" id="COG0741">
    <property type="taxonomic scope" value="Bacteria"/>
</dbReference>
<dbReference type="PANTHER" id="PTHR37423:SF2">
    <property type="entry name" value="MEMBRANE-BOUND LYTIC MUREIN TRANSGLYCOSYLASE C"/>
    <property type="match status" value="1"/>
</dbReference>
<protein>
    <recommendedName>
        <fullName evidence="2">Transglycosylase SLT domain-containing protein</fullName>
    </recommendedName>
</protein>
<accession>A0A0H3CP50</accession>
<dbReference type="EnsemblBacteria" id="ADF63085">
    <property type="protein sequence ID" value="ADF63085"/>
    <property type="gene ID" value="ECL_03551"/>
</dbReference>
<evidence type="ECO:0000313" key="3">
    <source>
        <dbReference type="EMBL" id="ADF63085.1"/>
    </source>
</evidence>
<dbReference type="RefSeq" id="WP_013098037.1">
    <property type="nucleotide sequence ID" value="NC_014121.1"/>
</dbReference>
<name>A0A0H3CP50_ENTCC</name>
<dbReference type="InterPro" id="IPR008258">
    <property type="entry name" value="Transglycosylase_SLT_dom_1"/>
</dbReference>
<dbReference type="InterPro" id="IPR023346">
    <property type="entry name" value="Lysozyme-like_dom_sf"/>
</dbReference>
<evidence type="ECO:0000256" key="1">
    <source>
        <dbReference type="ARBA" id="ARBA00007734"/>
    </source>
</evidence>
<gene>
    <name evidence="3" type="ordered locus">ECL_03551</name>
</gene>
<dbReference type="PATRIC" id="fig|716541.4.peg.3713"/>
<dbReference type="OrthoDB" id="8019720at2"/>
<dbReference type="Proteomes" id="UP000002363">
    <property type="component" value="Chromosome"/>
</dbReference>
<evidence type="ECO:0000259" key="2">
    <source>
        <dbReference type="Pfam" id="PF01464"/>
    </source>
</evidence>
<comment type="similarity">
    <text evidence="1">Belongs to the transglycosylase Slt family.</text>
</comment>
<dbReference type="KEGG" id="enc:ECL_03551"/>